<reference evidence="2 3" key="1">
    <citation type="submission" date="2019-03" db="EMBL/GenBank/DDBJ databases">
        <title>Draft genome sequences of novel Actinobacteria.</title>
        <authorList>
            <person name="Sahin N."/>
            <person name="Ay H."/>
            <person name="Saygin H."/>
        </authorList>
    </citation>
    <scope>NUCLEOTIDE SEQUENCE [LARGE SCALE GENOMIC DNA]</scope>
    <source>
        <strain evidence="2 3">KC712</strain>
    </source>
</reference>
<evidence type="ECO:0000313" key="3">
    <source>
        <dbReference type="Proteomes" id="UP000294543"/>
    </source>
</evidence>
<organism evidence="2 3">
    <name type="scientific">Nonomuraea diastatica</name>
    <dbReference type="NCBI Taxonomy" id="1848329"/>
    <lineage>
        <taxon>Bacteria</taxon>
        <taxon>Bacillati</taxon>
        <taxon>Actinomycetota</taxon>
        <taxon>Actinomycetes</taxon>
        <taxon>Streptosporangiales</taxon>
        <taxon>Streptosporangiaceae</taxon>
        <taxon>Nonomuraea</taxon>
    </lineage>
</organism>
<feature type="coiled-coil region" evidence="1">
    <location>
        <begin position="2"/>
        <end position="72"/>
    </location>
</feature>
<comment type="caution">
    <text evidence="2">The sequence shown here is derived from an EMBL/GenBank/DDBJ whole genome shotgun (WGS) entry which is preliminary data.</text>
</comment>
<dbReference type="OrthoDB" id="3532051at2"/>
<gene>
    <name evidence="2" type="ORF">E1294_44395</name>
</gene>
<protein>
    <submittedName>
        <fullName evidence="2">Uncharacterized protein</fullName>
    </submittedName>
</protein>
<proteinExistence type="predicted"/>
<dbReference type="EMBL" id="SMKP01000210">
    <property type="protein sequence ID" value="TDD11853.1"/>
    <property type="molecule type" value="Genomic_DNA"/>
</dbReference>
<evidence type="ECO:0000313" key="2">
    <source>
        <dbReference type="EMBL" id="TDD11853.1"/>
    </source>
</evidence>
<name>A0A4R4W712_9ACTN</name>
<keyword evidence="3" id="KW-1185">Reference proteome</keyword>
<dbReference type="RefSeq" id="WP_132517550.1">
    <property type="nucleotide sequence ID" value="NZ_SMKP01000210.1"/>
</dbReference>
<keyword evidence="1" id="KW-0175">Coiled coil</keyword>
<evidence type="ECO:0000256" key="1">
    <source>
        <dbReference type="SAM" id="Coils"/>
    </source>
</evidence>
<dbReference type="AlphaFoldDB" id="A0A4R4W712"/>
<accession>A0A4R4W712</accession>
<dbReference type="Proteomes" id="UP000294543">
    <property type="component" value="Unassembled WGS sequence"/>
</dbReference>
<sequence>MAEDAQVKLARHERRYQALQMRIAGVSNAVIAQRLGYSSPQLVSKDITTALKKAAKQEAMAAEELLNLEINRLDRMMASVWPRVLKGEVNAVEAVLKIVNKRASLLGLDLINRNGAADNDMASLLGNMLLQLQQRHNVPDPDTDVILEAEVIQGAIEYDDAGGEA</sequence>